<evidence type="ECO:0000313" key="2">
    <source>
        <dbReference type="EMBL" id="CAG8788625.1"/>
    </source>
</evidence>
<reference evidence="2" key="1">
    <citation type="submission" date="2021-06" db="EMBL/GenBank/DDBJ databases">
        <authorList>
            <person name="Kallberg Y."/>
            <person name="Tangrot J."/>
            <person name="Rosling A."/>
        </authorList>
    </citation>
    <scope>NUCLEOTIDE SEQUENCE</scope>
    <source>
        <strain evidence="2">MA453B</strain>
    </source>
</reference>
<evidence type="ECO:0000256" key="1">
    <source>
        <dbReference type="SAM" id="MobiDB-lite"/>
    </source>
</evidence>
<keyword evidence="3" id="KW-1185">Reference proteome</keyword>
<dbReference type="AlphaFoldDB" id="A0A9N9NZQ2"/>
<feature type="compositionally biased region" description="Polar residues" evidence="1">
    <location>
        <begin position="13"/>
        <end position="23"/>
    </location>
</feature>
<dbReference type="Proteomes" id="UP000789405">
    <property type="component" value="Unassembled WGS sequence"/>
</dbReference>
<feature type="non-terminal residue" evidence="2">
    <location>
        <position position="1"/>
    </location>
</feature>
<proteinExistence type="predicted"/>
<dbReference type="EMBL" id="CAJVPY010025698">
    <property type="protein sequence ID" value="CAG8788625.1"/>
    <property type="molecule type" value="Genomic_DNA"/>
</dbReference>
<evidence type="ECO:0000313" key="3">
    <source>
        <dbReference type="Proteomes" id="UP000789405"/>
    </source>
</evidence>
<dbReference type="OrthoDB" id="10375590at2759"/>
<protein>
    <submittedName>
        <fullName evidence="2">20865_t:CDS:1</fullName>
    </submittedName>
</protein>
<feature type="region of interest" description="Disordered" evidence="1">
    <location>
        <begin position="1"/>
        <end position="23"/>
    </location>
</feature>
<organism evidence="2 3">
    <name type="scientific">Dentiscutata erythropus</name>
    <dbReference type="NCBI Taxonomy" id="1348616"/>
    <lineage>
        <taxon>Eukaryota</taxon>
        <taxon>Fungi</taxon>
        <taxon>Fungi incertae sedis</taxon>
        <taxon>Mucoromycota</taxon>
        <taxon>Glomeromycotina</taxon>
        <taxon>Glomeromycetes</taxon>
        <taxon>Diversisporales</taxon>
        <taxon>Gigasporaceae</taxon>
        <taxon>Dentiscutata</taxon>
    </lineage>
</organism>
<gene>
    <name evidence="2" type="ORF">DERYTH_LOCUS20942</name>
</gene>
<sequence length="49" mass="5598">EDSFMLVDDLNEEPNSNNQTSTSGVFSCRSLADPHFEFIDSCWKCKYCS</sequence>
<name>A0A9N9NZQ2_9GLOM</name>
<accession>A0A9N9NZQ2</accession>
<comment type="caution">
    <text evidence="2">The sequence shown here is derived from an EMBL/GenBank/DDBJ whole genome shotgun (WGS) entry which is preliminary data.</text>
</comment>